<dbReference type="Gene3D" id="3.40.50.720">
    <property type="entry name" value="NAD(P)-binding Rossmann-like Domain"/>
    <property type="match status" value="1"/>
</dbReference>
<dbReference type="PANTHER" id="PTHR44147:SF2">
    <property type="entry name" value="DEHYDROGENASE_REDUCTASE SDR FAMILY MEMBER 1"/>
    <property type="match status" value="1"/>
</dbReference>
<keyword evidence="2" id="KW-1185">Reference proteome</keyword>
<evidence type="ECO:0000313" key="1">
    <source>
        <dbReference type="EMBL" id="MDN7525929.1"/>
    </source>
</evidence>
<dbReference type="PRINTS" id="PR00081">
    <property type="entry name" value="GDHRDH"/>
</dbReference>
<protein>
    <submittedName>
        <fullName evidence="1">SDR family NAD(P)-dependent oxidoreductase</fullName>
    </submittedName>
</protein>
<organism evidence="1 2">
    <name type="scientific">Burkholderia orbicola</name>
    <dbReference type="NCBI Taxonomy" id="2978683"/>
    <lineage>
        <taxon>Bacteria</taxon>
        <taxon>Pseudomonadati</taxon>
        <taxon>Pseudomonadota</taxon>
        <taxon>Betaproteobacteria</taxon>
        <taxon>Burkholderiales</taxon>
        <taxon>Burkholderiaceae</taxon>
        <taxon>Burkholderia</taxon>
        <taxon>Burkholderia cepacia complex</taxon>
    </lineage>
</organism>
<name>A0ABT8NWG3_9BURK</name>
<sequence>MNSKHIAVVTGATRGLGRGIARALGSRGFTVYVTGRSTEGLANAVREIEQAGGRGVPVACDHSDDAQVRALFERVRAESGHLDILVNNATQVHARELTAPGGFWEKPLDLVDMIDVGLRSSYVAAYYAAPLMIETGASLMAHISFYGAVSYHYGPAYGAAKAGTDKMSFDMAVELREHDVASVSIWPGLILTDELKAVPREYIPQHVLDDLPNFETPEFSGLVIERLWRDPERMARSGETLIAAELGFGYGIRDIDGKQPRLYTDTLGKPSGRFLRAAGRPS</sequence>
<dbReference type="Pfam" id="PF00106">
    <property type="entry name" value="adh_short"/>
    <property type="match status" value="1"/>
</dbReference>
<accession>A0ABT8NWG3</accession>
<comment type="caution">
    <text evidence="1">The sequence shown here is derived from an EMBL/GenBank/DDBJ whole genome shotgun (WGS) entry which is preliminary data.</text>
</comment>
<gene>
    <name evidence="1" type="ORF">QZM70_23560</name>
</gene>
<dbReference type="EMBL" id="JAUJQL010000013">
    <property type="protein sequence ID" value="MDN7525929.1"/>
    <property type="molecule type" value="Genomic_DNA"/>
</dbReference>
<dbReference type="Proteomes" id="UP001172217">
    <property type="component" value="Unassembled WGS sequence"/>
</dbReference>
<evidence type="ECO:0000313" key="2">
    <source>
        <dbReference type="Proteomes" id="UP001172217"/>
    </source>
</evidence>
<reference evidence="1" key="1">
    <citation type="submission" date="2023-07" db="EMBL/GenBank/DDBJ databases">
        <title>A collection of bacterial strains from the Burkholderia cepacia Research Laboratory and Repository.</title>
        <authorList>
            <person name="Lipuma J."/>
            <person name="Spilker T."/>
            <person name="Caverly L."/>
        </authorList>
    </citation>
    <scope>NUCLEOTIDE SEQUENCE</scope>
    <source>
        <strain evidence="1">AU45194</strain>
    </source>
</reference>
<dbReference type="RefSeq" id="WP_034046948.1">
    <property type="nucleotide sequence ID" value="NZ_JAUJQL010000013.1"/>
</dbReference>
<dbReference type="InterPro" id="IPR036291">
    <property type="entry name" value="NAD(P)-bd_dom_sf"/>
</dbReference>
<dbReference type="SUPFAM" id="SSF51735">
    <property type="entry name" value="NAD(P)-binding Rossmann-fold domains"/>
    <property type="match status" value="1"/>
</dbReference>
<proteinExistence type="predicted"/>
<dbReference type="PANTHER" id="PTHR44147">
    <property type="entry name" value="DEHYDROGENASE/REDUCTASE SDR FAMILY MEMBER 1"/>
    <property type="match status" value="1"/>
</dbReference>
<dbReference type="InterPro" id="IPR002347">
    <property type="entry name" value="SDR_fam"/>
</dbReference>